<dbReference type="InterPro" id="IPR000522">
    <property type="entry name" value="ABC_transptr_permease_BtuC"/>
</dbReference>
<protein>
    <submittedName>
        <fullName evidence="9">Iron ABC transporter permease</fullName>
    </submittedName>
</protein>
<feature type="transmembrane region" description="Helical" evidence="8">
    <location>
        <begin position="235"/>
        <end position="265"/>
    </location>
</feature>
<keyword evidence="6 8" id="KW-1133">Transmembrane helix</keyword>
<feature type="transmembrane region" description="Helical" evidence="8">
    <location>
        <begin position="308"/>
        <end position="326"/>
    </location>
</feature>
<dbReference type="EMBL" id="RZTZ01000004">
    <property type="protein sequence ID" value="RVT62700.1"/>
    <property type="molecule type" value="Genomic_DNA"/>
</dbReference>
<comment type="subcellular location">
    <subcellularLocation>
        <location evidence="1">Cell membrane</location>
        <topology evidence="1">Multi-pass membrane protein</topology>
    </subcellularLocation>
</comment>
<sequence length="336" mass="36375">MYPKKLATYLIILLSPFLFALVTLLSIRFGATDTSFKDIFMAIFHYDQENMQQTIVRTSRIPRAVGALLIGVLLAVSGALMQGITRNYLASPSIMGVTDGSAFFITISFIFLPNLSSFQLLCLSFLGSLFGVALVMGLAAFVKNGYSPVKLAIIGTIIGTFLSGVSSSLASYFQVSQTMSFWYNARLHQIDLDLLIFVIPFGIIGIIISIILSKSVTILSLGKELATGLGQETRWIQLLSMATVGLMTGISVALVGKIGFIGLIIPHITRFLVGSDYRAVIPCAGILGGVFLVLCDVISRFVNYPFETPIGIIISIIGVPFFLYLIKRKGGGSQRV</sequence>
<keyword evidence="10" id="KW-1185">Reference proteome</keyword>
<dbReference type="GO" id="GO:0005886">
    <property type="term" value="C:plasma membrane"/>
    <property type="evidence" value="ECO:0007669"/>
    <property type="project" value="UniProtKB-SubCell"/>
</dbReference>
<dbReference type="Proteomes" id="UP000288024">
    <property type="component" value="Unassembled WGS sequence"/>
</dbReference>
<keyword evidence="4" id="KW-1003">Cell membrane</keyword>
<feature type="transmembrane region" description="Helical" evidence="8">
    <location>
        <begin position="194"/>
        <end position="215"/>
    </location>
</feature>
<gene>
    <name evidence="9" type="ORF">EM808_13125</name>
</gene>
<feature type="transmembrane region" description="Helical" evidence="8">
    <location>
        <begin position="153"/>
        <end position="173"/>
    </location>
</feature>
<reference evidence="9 10" key="1">
    <citation type="submission" date="2019-01" db="EMBL/GenBank/DDBJ databases">
        <title>Bacillus sp. M5HDSG1-1, whole genome shotgun sequence.</title>
        <authorList>
            <person name="Tuo L."/>
        </authorList>
    </citation>
    <scope>NUCLEOTIDE SEQUENCE [LARGE SCALE GENOMIC DNA]</scope>
    <source>
        <strain evidence="9 10">M5HDSG1-1</strain>
    </source>
</reference>
<dbReference type="Pfam" id="PF01032">
    <property type="entry name" value="FecCD"/>
    <property type="match status" value="1"/>
</dbReference>
<keyword evidence="5 8" id="KW-0812">Transmembrane</keyword>
<comment type="caution">
    <text evidence="9">The sequence shown here is derived from an EMBL/GenBank/DDBJ whole genome shotgun (WGS) entry which is preliminary data.</text>
</comment>
<dbReference type="FunFam" id="1.10.3470.10:FF:000001">
    <property type="entry name" value="Vitamin B12 ABC transporter permease BtuC"/>
    <property type="match status" value="1"/>
</dbReference>
<feature type="transmembrane region" description="Helical" evidence="8">
    <location>
        <begin position="277"/>
        <end position="302"/>
    </location>
</feature>
<comment type="similarity">
    <text evidence="2">Belongs to the binding-protein-dependent transport system permease family. FecCD subfamily.</text>
</comment>
<evidence type="ECO:0000256" key="8">
    <source>
        <dbReference type="SAM" id="Phobius"/>
    </source>
</evidence>
<dbReference type="SUPFAM" id="SSF81345">
    <property type="entry name" value="ABC transporter involved in vitamin B12 uptake, BtuC"/>
    <property type="match status" value="1"/>
</dbReference>
<feature type="transmembrane region" description="Helical" evidence="8">
    <location>
        <begin position="6"/>
        <end position="27"/>
    </location>
</feature>
<evidence type="ECO:0000256" key="5">
    <source>
        <dbReference type="ARBA" id="ARBA00022692"/>
    </source>
</evidence>
<evidence type="ECO:0000313" key="10">
    <source>
        <dbReference type="Proteomes" id="UP000288024"/>
    </source>
</evidence>
<dbReference type="PANTHER" id="PTHR30472">
    <property type="entry name" value="FERRIC ENTEROBACTIN TRANSPORT SYSTEM PERMEASE PROTEIN"/>
    <property type="match status" value="1"/>
</dbReference>
<dbReference type="PANTHER" id="PTHR30472:SF30">
    <property type="entry name" value="IRON-UPTAKE SYSTEM PERMEASE PROTEIN FEUB"/>
    <property type="match status" value="1"/>
</dbReference>
<dbReference type="CDD" id="cd06550">
    <property type="entry name" value="TM_ABC_iron-siderophores_like"/>
    <property type="match status" value="1"/>
</dbReference>
<evidence type="ECO:0000313" key="9">
    <source>
        <dbReference type="EMBL" id="RVT62700.1"/>
    </source>
</evidence>
<organism evidence="9 10">
    <name type="scientific">Niallia taxi</name>
    <dbReference type="NCBI Taxonomy" id="2499688"/>
    <lineage>
        <taxon>Bacteria</taxon>
        <taxon>Bacillati</taxon>
        <taxon>Bacillota</taxon>
        <taxon>Bacilli</taxon>
        <taxon>Bacillales</taxon>
        <taxon>Bacillaceae</taxon>
        <taxon>Niallia</taxon>
    </lineage>
</organism>
<evidence type="ECO:0000256" key="4">
    <source>
        <dbReference type="ARBA" id="ARBA00022475"/>
    </source>
</evidence>
<accession>A0A3S2UA19</accession>
<dbReference type="InterPro" id="IPR037294">
    <property type="entry name" value="ABC_BtuC-like"/>
</dbReference>
<keyword evidence="3" id="KW-0813">Transport</keyword>
<dbReference type="Gene3D" id="1.10.3470.10">
    <property type="entry name" value="ABC transporter involved in vitamin B12 uptake, BtuC"/>
    <property type="match status" value="1"/>
</dbReference>
<dbReference type="RefSeq" id="WP_127738651.1">
    <property type="nucleotide sequence ID" value="NZ_RZTZ01000004.1"/>
</dbReference>
<evidence type="ECO:0000256" key="7">
    <source>
        <dbReference type="ARBA" id="ARBA00023136"/>
    </source>
</evidence>
<proteinExistence type="inferred from homology"/>
<feature type="transmembrane region" description="Helical" evidence="8">
    <location>
        <begin position="120"/>
        <end position="141"/>
    </location>
</feature>
<evidence type="ECO:0000256" key="2">
    <source>
        <dbReference type="ARBA" id="ARBA00007935"/>
    </source>
</evidence>
<dbReference type="GO" id="GO:0022857">
    <property type="term" value="F:transmembrane transporter activity"/>
    <property type="evidence" value="ECO:0007669"/>
    <property type="project" value="InterPro"/>
</dbReference>
<keyword evidence="7 8" id="KW-0472">Membrane</keyword>
<evidence type="ECO:0000256" key="1">
    <source>
        <dbReference type="ARBA" id="ARBA00004651"/>
    </source>
</evidence>
<feature type="transmembrane region" description="Helical" evidence="8">
    <location>
        <begin position="61"/>
        <end position="81"/>
    </location>
</feature>
<evidence type="ECO:0000256" key="3">
    <source>
        <dbReference type="ARBA" id="ARBA00022448"/>
    </source>
</evidence>
<feature type="transmembrane region" description="Helical" evidence="8">
    <location>
        <begin position="93"/>
        <end position="113"/>
    </location>
</feature>
<dbReference type="GO" id="GO:0033214">
    <property type="term" value="P:siderophore-iron import into cell"/>
    <property type="evidence" value="ECO:0007669"/>
    <property type="project" value="TreeGrafter"/>
</dbReference>
<name>A0A3S2UA19_9BACI</name>
<evidence type="ECO:0000256" key="6">
    <source>
        <dbReference type="ARBA" id="ARBA00022989"/>
    </source>
</evidence>
<dbReference type="AlphaFoldDB" id="A0A3S2UA19"/>